<dbReference type="PANTHER" id="PTHR43201:SF5">
    <property type="entry name" value="MEDIUM-CHAIN ACYL-COA LIGASE ACSF2, MITOCHONDRIAL"/>
    <property type="match status" value="1"/>
</dbReference>
<feature type="domain" description="AMP-binding enzyme C-terminal" evidence="4">
    <location>
        <begin position="431"/>
        <end position="506"/>
    </location>
</feature>
<comment type="caution">
    <text evidence="5">The sequence shown here is derived from an EMBL/GenBank/DDBJ whole genome shotgun (WGS) entry which is preliminary data.</text>
</comment>
<evidence type="ECO:0000313" key="5">
    <source>
        <dbReference type="EMBL" id="RMI28277.1"/>
    </source>
</evidence>
<dbReference type="AlphaFoldDB" id="A0A3M2KRJ5"/>
<evidence type="ECO:0000259" key="3">
    <source>
        <dbReference type="Pfam" id="PF00501"/>
    </source>
</evidence>
<dbReference type="PANTHER" id="PTHR43201">
    <property type="entry name" value="ACYL-COA SYNTHETASE"/>
    <property type="match status" value="1"/>
</dbReference>
<keyword evidence="2 5" id="KW-0436">Ligase</keyword>
<dbReference type="NCBIfam" id="NF005801">
    <property type="entry name" value="PRK07656.1"/>
    <property type="match status" value="1"/>
</dbReference>
<dbReference type="OrthoDB" id="9803968at2"/>
<evidence type="ECO:0000256" key="1">
    <source>
        <dbReference type="ARBA" id="ARBA00006432"/>
    </source>
</evidence>
<dbReference type="Gene3D" id="3.40.50.12780">
    <property type="entry name" value="N-terminal domain of ligase-like"/>
    <property type="match status" value="1"/>
</dbReference>
<name>A0A3M2KRJ5_9NOCA</name>
<dbReference type="InterPro" id="IPR025110">
    <property type="entry name" value="AMP-bd_C"/>
</dbReference>
<proteinExistence type="inferred from homology"/>
<dbReference type="GO" id="GO:0031956">
    <property type="term" value="F:medium-chain fatty acid-CoA ligase activity"/>
    <property type="evidence" value="ECO:0007669"/>
    <property type="project" value="TreeGrafter"/>
</dbReference>
<dbReference type="GO" id="GO:0006631">
    <property type="term" value="P:fatty acid metabolic process"/>
    <property type="evidence" value="ECO:0007669"/>
    <property type="project" value="TreeGrafter"/>
</dbReference>
<dbReference type="InterPro" id="IPR045851">
    <property type="entry name" value="AMP-bd_C_sf"/>
</dbReference>
<evidence type="ECO:0000259" key="4">
    <source>
        <dbReference type="Pfam" id="PF13193"/>
    </source>
</evidence>
<dbReference type="PROSITE" id="PS00455">
    <property type="entry name" value="AMP_BINDING"/>
    <property type="match status" value="1"/>
</dbReference>
<dbReference type="InterPro" id="IPR042099">
    <property type="entry name" value="ANL_N_sf"/>
</dbReference>
<protein>
    <submittedName>
        <fullName evidence="5">Fatty acid--CoA ligase</fullName>
    </submittedName>
</protein>
<gene>
    <name evidence="5" type="ORF">EBN03_31005</name>
</gene>
<dbReference type="Pfam" id="PF13193">
    <property type="entry name" value="AMP-binding_C"/>
    <property type="match status" value="1"/>
</dbReference>
<evidence type="ECO:0000256" key="2">
    <source>
        <dbReference type="ARBA" id="ARBA00022598"/>
    </source>
</evidence>
<feature type="domain" description="AMP-dependent synthetase/ligase" evidence="3">
    <location>
        <begin position="13"/>
        <end position="380"/>
    </location>
</feature>
<sequence>MADTAETIPLALRHAAAVRGAQPAVQDGETHLSWAHLLEQVRTVAAGLTASGVRPGDRVAIWAPNSWRWVVALLGLHYAGATLVPLNTRYIAEEAADLIRRVDAKALFITEPFLGRDLLADLRATDPDLKVPVVVRVPVDGGTDAGTAADTALSWDDLLAAGVDTSGADAIADAVTPDDVSDIMFTSGTTGRSKGCVVTHGQAVDVARAWAECATLGPDDRYLVIPPFFHNFGYKAAMVACLVTGACIVPQSNFDIPEVMRIIAKRKITVLTGPPTIYQSILDHSDRATADLSSLRVAVTGAATVPEILIERMRSDLAFDVVLTAYGLSESAGFGTMCRLGDDSHTIATTSGRPIAGFELRIGEDGEVLLRGPNVMKGYLDDPEQTAKTIDAEGWLHTGDVGTVDDNGNLRITDRLKDMYISGGFNVYPAEIEKALRRLDGVADVAVIGIPDTRMGEVGKAFIVRQPGSGLTATDVFTHAHRSMAKFKVPRDVEFRDSLPYNAGGKVLKHQLREEKS</sequence>
<dbReference type="SUPFAM" id="SSF56801">
    <property type="entry name" value="Acetyl-CoA synthetase-like"/>
    <property type="match status" value="1"/>
</dbReference>
<reference evidence="5 6" key="1">
    <citation type="submission" date="2018-10" db="EMBL/GenBank/DDBJ databases">
        <title>Isolation from cow dung.</title>
        <authorList>
            <person name="Ling L."/>
        </authorList>
    </citation>
    <scope>NUCLEOTIDE SEQUENCE [LARGE SCALE GENOMIC DNA]</scope>
    <source>
        <strain evidence="5 6">NEAU-LL90</strain>
    </source>
</reference>
<dbReference type="Gene3D" id="3.30.300.30">
    <property type="match status" value="1"/>
</dbReference>
<accession>A0A3M2KRJ5</accession>
<dbReference type="EMBL" id="RFFH01000023">
    <property type="protein sequence ID" value="RMI28277.1"/>
    <property type="molecule type" value="Genomic_DNA"/>
</dbReference>
<comment type="similarity">
    <text evidence="1">Belongs to the ATP-dependent AMP-binding enzyme family.</text>
</comment>
<dbReference type="InterPro" id="IPR020845">
    <property type="entry name" value="AMP-binding_CS"/>
</dbReference>
<dbReference type="RefSeq" id="WP_122191714.1">
    <property type="nucleotide sequence ID" value="NZ_RFFH01000023.1"/>
</dbReference>
<keyword evidence="6" id="KW-1185">Reference proteome</keyword>
<dbReference type="Proteomes" id="UP000279275">
    <property type="component" value="Unassembled WGS sequence"/>
</dbReference>
<dbReference type="Pfam" id="PF00501">
    <property type="entry name" value="AMP-binding"/>
    <property type="match status" value="1"/>
</dbReference>
<evidence type="ECO:0000313" key="6">
    <source>
        <dbReference type="Proteomes" id="UP000279275"/>
    </source>
</evidence>
<organism evidence="5 6">
    <name type="scientific">Nocardia stercoris</name>
    <dbReference type="NCBI Taxonomy" id="2483361"/>
    <lineage>
        <taxon>Bacteria</taxon>
        <taxon>Bacillati</taxon>
        <taxon>Actinomycetota</taxon>
        <taxon>Actinomycetes</taxon>
        <taxon>Mycobacteriales</taxon>
        <taxon>Nocardiaceae</taxon>
        <taxon>Nocardia</taxon>
    </lineage>
</organism>
<dbReference type="InterPro" id="IPR000873">
    <property type="entry name" value="AMP-dep_synth/lig_dom"/>
</dbReference>